<dbReference type="PROSITE" id="PS00615">
    <property type="entry name" value="C_TYPE_LECTIN_1"/>
    <property type="match status" value="1"/>
</dbReference>
<dbReference type="SUPFAM" id="SSF56436">
    <property type="entry name" value="C-type lectin-like"/>
    <property type="match status" value="1"/>
</dbReference>
<evidence type="ECO:0000313" key="5">
    <source>
        <dbReference type="Ensembl" id="ENSCCRP00000115507.1"/>
    </source>
</evidence>
<feature type="region of interest" description="Disordered" evidence="3">
    <location>
        <begin position="193"/>
        <end position="226"/>
    </location>
</feature>
<dbReference type="InterPro" id="IPR001304">
    <property type="entry name" value="C-type_lectin-like"/>
</dbReference>
<dbReference type="CDD" id="cd03590">
    <property type="entry name" value="CLECT_DC-SIGN_like"/>
    <property type="match status" value="1"/>
</dbReference>
<feature type="compositionally biased region" description="Polar residues" evidence="3">
    <location>
        <begin position="209"/>
        <end position="219"/>
    </location>
</feature>
<sequence length="413" mass="46506">MQKKETVIEKKYLQSILPLYYADYKKSLFSLIVLHQQRKFSMLESWMNSQSSNLTSVKPDLQNTERQDVLYTEVKSLMLGLSSAVSALTSKLNDAVGKQDQKQTETKELLDSLSSSVTSLQSDQQKKQSDFESLSSSLNDLKSSTSELSSSVASISSQLSVHIQDVSQTDIKGLMNTLSSAVSALTAQLNDAVNKQDQKQSEAERSLDSLKSSVQSDQQNKQRDLESLKSSLRDLKSSVSDLTSSVASISSKQQTSEERVMNTLKELITKMSAKTADVPVANCKSGWILYKSSCFLFSSNELNWSEARDYCKAQEALLLKIQEDDEEWAFLNKNTIPQSYWVGLTDQTTGQWRWADETPYIMNKERWNPGQPDDWTEHGMGEEGEDCGQIVYTGKLNDNHCSVKMRFICRVQF</sequence>
<dbReference type="GeneTree" id="ENSGT00940000165297"/>
<dbReference type="Ensembl" id="ENSCCRT00000127311.1">
    <property type="protein sequence ID" value="ENSCCRP00000115507.1"/>
    <property type="gene ID" value="ENSCCRG00000035246.2"/>
</dbReference>
<dbReference type="InterPro" id="IPR016187">
    <property type="entry name" value="CTDL_fold"/>
</dbReference>
<dbReference type="GO" id="GO:0030246">
    <property type="term" value="F:carbohydrate binding"/>
    <property type="evidence" value="ECO:0007669"/>
    <property type="project" value="UniProtKB-KW"/>
</dbReference>
<evidence type="ECO:0000256" key="1">
    <source>
        <dbReference type="ARBA" id="ARBA00022734"/>
    </source>
</evidence>
<keyword evidence="6" id="KW-1185">Reference proteome</keyword>
<dbReference type="InterPro" id="IPR018378">
    <property type="entry name" value="C-type_lectin_CS"/>
</dbReference>
<feature type="domain" description="C-type lectin" evidence="4">
    <location>
        <begin position="290"/>
        <end position="410"/>
    </location>
</feature>
<dbReference type="Gene3D" id="1.20.1170.10">
    <property type="match status" value="1"/>
</dbReference>
<accession>A0A9J7Y5U5</accession>
<organism evidence="5 6">
    <name type="scientific">Cyprinus carpio carpio</name>
    <dbReference type="NCBI Taxonomy" id="630221"/>
    <lineage>
        <taxon>Eukaryota</taxon>
        <taxon>Metazoa</taxon>
        <taxon>Chordata</taxon>
        <taxon>Craniata</taxon>
        <taxon>Vertebrata</taxon>
        <taxon>Euteleostomi</taxon>
        <taxon>Actinopterygii</taxon>
        <taxon>Neopterygii</taxon>
        <taxon>Teleostei</taxon>
        <taxon>Ostariophysi</taxon>
        <taxon>Cypriniformes</taxon>
        <taxon>Cyprinidae</taxon>
        <taxon>Cyprininae</taxon>
        <taxon>Cyprinus</taxon>
    </lineage>
</organism>
<reference evidence="5" key="2">
    <citation type="submission" date="2025-09" db="UniProtKB">
        <authorList>
            <consortium name="Ensembl"/>
        </authorList>
    </citation>
    <scope>IDENTIFICATION</scope>
</reference>
<protein>
    <submittedName>
        <fullName evidence="5">Si:ch211-283g2.2</fullName>
    </submittedName>
</protein>
<dbReference type="Pfam" id="PF00059">
    <property type="entry name" value="Lectin_C"/>
    <property type="match status" value="1"/>
</dbReference>
<dbReference type="SMART" id="SM00034">
    <property type="entry name" value="CLECT"/>
    <property type="match status" value="1"/>
</dbReference>
<proteinExistence type="predicted"/>
<name>A0A9J7Y5U5_CYPCA</name>
<dbReference type="Gene3D" id="3.10.100.10">
    <property type="entry name" value="Mannose-Binding Protein A, subunit A"/>
    <property type="match status" value="1"/>
</dbReference>
<evidence type="ECO:0000313" key="6">
    <source>
        <dbReference type="Proteomes" id="UP001108240"/>
    </source>
</evidence>
<dbReference type="AlphaFoldDB" id="A0A9J7Y5U5"/>
<dbReference type="Proteomes" id="UP001108240">
    <property type="component" value="Unplaced"/>
</dbReference>
<evidence type="ECO:0000256" key="2">
    <source>
        <dbReference type="ARBA" id="ARBA00023157"/>
    </source>
</evidence>
<dbReference type="PROSITE" id="PS50041">
    <property type="entry name" value="C_TYPE_LECTIN_2"/>
    <property type="match status" value="1"/>
</dbReference>
<reference evidence="5" key="1">
    <citation type="submission" date="2025-08" db="UniProtKB">
        <authorList>
            <consortium name="Ensembl"/>
        </authorList>
    </citation>
    <scope>IDENTIFICATION</scope>
</reference>
<dbReference type="InterPro" id="IPR050111">
    <property type="entry name" value="C-type_lectin/snaclec_domain"/>
</dbReference>
<dbReference type="InterPro" id="IPR033989">
    <property type="entry name" value="CD209-like_CTLD"/>
</dbReference>
<dbReference type="InterPro" id="IPR016186">
    <property type="entry name" value="C-type_lectin-like/link_sf"/>
</dbReference>
<dbReference type="PANTHER" id="PTHR22803">
    <property type="entry name" value="MANNOSE, PHOSPHOLIPASE, LECTIN RECEPTOR RELATED"/>
    <property type="match status" value="1"/>
</dbReference>
<evidence type="ECO:0000259" key="4">
    <source>
        <dbReference type="PROSITE" id="PS50041"/>
    </source>
</evidence>
<feature type="compositionally biased region" description="Basic and acidic residues" evidence="3">
    <location>
        <begin position="194"/>
        <end position="208"/>
    </location>
</feature>
<evidence type="ECO:0000256" key="3">
    <source>
        <dbReference type="SAM" id="MobiDB-lite"/>
    </source>
</evidence>
<keyword evidence="2" id="KW-1015">Disulfide bond</keyword>
<keyword evidence="1" id="KW-0430">Lectin</keyword>